<dbReference type="STRING" id="154538.A0A1M2VCU4"/>
<dbReference type="OMA" id="DMILFED"/>
<gene>
    <name evidence="2" type="ORF">TRAPUB_3826</name>
</gene>
<evidence type="ECO:0000313" key="3">
    <source>
        <dbReference type="Proteomes" id="UP000184267"/>
    </source>
</evidence>
<dbReference type="EMBL" id="MNAD01001463">
    <property type="protein sequence ID" value="OJT05385.1"/>
    <property type="molecule type" value="Genomic_DNA"/>
</dbReference>
<dbReference type="InterPro" id="IPR051330">
    <property type="entry name" value="Phosphatase_reg/MetRdx"/>
</dbReference>
<dbReference type="OrthoDB" id="10253878at2759"/>
<reference evidence="2 3" key="1">
    <citation type="submission" date="2016-10" db="EMBL/GenBank/DDBJ databases">
        <title>Genome sequence of the basidiomycete white-rot fungus Trametes pubescens.</title>
        <authorList>
            <person name="Makela M.R."/>
            <person name="Granchi Z."/>
            <person name="Peng M."/>
            <person name="De Vries R.P."/>
            <person name="Grigoriev I."/>
            <person name="Riley R."/>
            <person name="Hilden K."/>
        </authorList>
    </citation>
    <scope>NUCLEOTIDE SEQUENCE [LARGE SCALE GENOMIC DNA]</scope>
    <source>
        <strain evidence="2 3">FBCC735</strain>
    </source>
</reference>
<dbReference type="AlphaFoldDB" id="A0A1M2VCU4"/>
<organism evidence="2 3">
    <name type="scientific">Trametes pubescens</name>
    <name type="common">White-rot fungus</name>
    <dbReference type="NCBI Taxonomy" id="154538"/>
    <lineage>
        <taxon>Eukaryota</taxon>
        <taxon>Fungi</taxon>
        <taxon>Dikarya</taxon>
        <taxon>Basidiomycota</taxon>
        <taxon>Agaricomycotina</taxon>
        <taxon>Agaricomycetes</taxon>
        <taxon>Polyporales</taxon>
        <taxon>Polyporaceae</taxon>
        <taxon>Trametes</taxon>
    </lineage>
</organism>
<dbReference type="InterPro" id="IPR007303">
    <property type="entry name" value="TIP41-like"/>
</dbReference>
<dbReference type="PANTHER" id="PTHR21021:SF16">
    <property type="entry name" value="TIP41-LIKE PROTEIN"/>
    <property type="match status" value="1"/>
</dbReference>
<keyword evidence="3" id="KW-1185">Reference proteome</keyword>
<comment type="caution">
    <text evidence="2">The sequence shown here is derived from an EMBL/GenBank/DDBJ whole genome shotgun (WGS) entry which is preliminary data.</text>
</comment>
<dbReference type="GO" id="GO:0005829">
    <property type="term" value="C:cytosol"/>
    <property type="evidence" value="ECO:0007669"/>
    <property type="project" value="TreeGrafter"/>
</dbReference>
<dbReference type="PANTHER" id="PTHR21021">
    <property type="entry name" value="GAF/PUTATIVE CYTOSKELETAL PROTEIN"/>
    <property type="match status" value="1"/>
</dbReference>
<protein>
    <submittedName>
        <fullName evidence="2">TIP41-like protein</fullName>
    </submittedName>
</protein>
<dbReference type="Proteomes" id="UP000184267">
    <property type="component" value="Unassembled WGS sequence"/>
</dbReference>
<dbReference type="GO" id="GO:0031929">
    <property type="term" value="P:TOR signaling"/>
    <property type="evidence" value="ECO:0007669"/>
    <property type="project" value="TreeGrafter"/>
</dbReference>
<proteinExistence type="inferred from homology"/>
<evidence type="ECO:0000313" key="2">
    <source>
        <dbReference type="EMBL" id="OJT05385.1"/>
    </source>
</evidence>
<sequence>MSAAVTLPKHQLFESPNSRAIEIGPWTITARTNPISNAGQSDALQAATGGIPLPEMTFGSNSLELEHKESDWKYAFTTEEALKGVRNGELQDGDGGVKVGYADAWLKSRTGATSQIPMPKTVATKPFDWTYTTLYPGHSTASSSNIEWKPAERGNPSHSIPMAELTRPDPILFYAEIPLYEDELHDNGASHQLVRIRVMPTCIFILQRFTLRVDNVLFRTFDTRIYHSFASSPPLVVRETSGWEAPYDHVKWRLPKRDDLTPLTDPMWIAKILSEIPSEVSQEVGAGTKWRGLGTKIEIATLA</sequence>
<comment type="similarity">
    <text evidence="1">Belongs to the TIP41 family.</text>
</comment>
<dbReference type="Pfam" id="PF04176">
    <property type="entry name" value="TIP41"/>
    <property type="match status" value="1"/>
</dbReference>
<name>A0A1M2VCU4_TRAPU</name>
<accession>A0A1M2VCU4</accession>
<evidence type="ECO:0000256" key="1">
    <source>
        <dbReference type="ARBA" id="ARBA00006658"/>
    </source>
</evidence>